<organism evidence="1 2">
    <name type="scientific">Araneus ventricosus</name>
    <name type="common">Orbweaver spider</name>
    <name type="synonym">Epeira ventricosa</name>
    <dbReference type="NCBI Taxonomy" id="182803"/>
    <lineage>
        <taxon>Eukaryota</taxon>
        <taxon>Metazoa</taxon>
        <taxon>Ecdysozoa</taxon>
        <taxon>Arthropoda</taxon>
        <taxon>Chelicerata</taxon>
        <taxon>Arachnida</taxon>
        <taxon>Araneae</taxon>
        <taxon>Araneomorphae</taxon>
        <taxon>Entelegynae</taxon>
        <taxon>Araneoidea</taxon>
        <taxon>Araneidae</taxon>
        <taxon>Araneus</taxon>
    </lineage>
</organism>
<evidence type="ECO:0000313" key="1">
    <source>
        <dbReference type="EMBL" id="GBL74391.1"/>
    </source>
</evidence>
<comment type="caution">
    <text evidence="1">The sequence shown here is derived from an EMBL/GenBank/DDBJ whole genome shotgun (WGS) entry which is preliminary data.</text>
</comment>
<gene>
    <name evidence="1" type="ORF">AVEN_235358_1</name>
</gene>
<dbReference type="EMBL" id="BGPR01000005">
    <property type="protein sequence ID" value="GBL74391.1"/>
    <property type="molecule type" value="Genomic_DNA"/>
</dbReference>
<name>A0A4Y2A3G3_ARAVE</name>
<proteinExistence type="predicted"/>
<protein>
    <recommendedName>
        <fullName evidence="3">DDE-1 domain-containing protein</fullName>
    </recommendedName>
</protein>
<dbReference type="Proteomes" id="UP000499080">
    <property type="component" value="Unassembled WGS sequence"/>
</dbReference>
<dbReference type="AlphaFoldDB" id="A0A4Y2A3G3"/>
<evidence type="ECO:0000313" key="2">
    <source>
        <dbReference type="Proteomes" id="UP000499080"/>
    </source>
</evidence>
<keyword evidence="2" id="KW-1185">Reference proteome</keyword>
<accession>A0A4Y2A3G3</accession>
<sequence>MTGEDFQSFWRHFIKHTRVIKERPVLLLLDNHQSHLDLPSLDWAKKKEQEWLFCLSKLYISKNCNSDKNHDDNSSEELMKLKAYWYIPTTSRASALVLERHRFETSMSACMVYVNSVMGRKSSSWCGVEAWKRGLSTDVLTSLFDNSSE</sequence>
<evidence type="ECO:0008006" key="3">
    <source>
        <dbReference type="Google" id="ProtNLM"/>
    </source>
</evidence>
<reference evidence="1 2" key="1">
    <citation type="journal article" date="2019" name="Sci. Rep.">
        <title>Orb-weaving spider Araneus ventricosus genome elucidates the spidroin gene catalogue.</title>
        <authorList>
            <person name="Kono N."/>
            <person name="Nakamura H."/>
            <person name="Ohtoshi R."/>
            <person name="Moran D.A.P."/>
            <person name="Shinohara A."/>
            <person name="Yoshida Y."/>
            <person name="Fujiwara M."/>
            <person name="Mori M."/>
            <person name="Tomita M."/>
            <person name="Arakawa K."/>
        </authorList>
    </citation>
    <scope>NUCLEOTIDE SEQUENCE [LARGE SCALE GENOMIC DNA]</scope>
</reference>